<evidence type="ECO:0000313" key="3">
    <source>
        <dbReference type="EMBL" id="GLS42334.1"/>
    </source>
</evidence>
<keyword evidence="4" id="KW-1185">Reference proteome</keyword>
<dbReference type="SMART" id="SM00849">
    <property type="entry name" value="Lactamase_B"/>
    <property type="match status" value="1"/>
</dbReference>
<proteinExistence type="inferred from homology"/>
<dbReference type="NCBIfam" id="TIGR04559">
    <property type="entry name" value="SoxH_rel_PQQ_2"/>
    <property type="match status" value="1"/>
</dbReference>
<dbReference type="InterPro" id="IPR030829">
    <property type="entry name" value="SoxH-rel_PQQ_2"/>
</dbReference>
<dbReference type="PANTHER" id="PTHR42951">
    <property type="entry name" value="METALLO-BETA-LACTAMASE DOMAIN-CONTAINING"/>
    <property type="match status" value="1"/>
</dbReference>
<evidence type="ECO:0000256" key="1">
    <source>
        <dbReference type="ARBA" id="ARBA00005250"/>
    </source>
</evidence>
<comment type="similarity">
    <text evidence="1">Belongs to the metallo-beta-lactamase superfamily. Class-B beta-lactamase family.</text>
</comment>
<dbReference type="PANTHER" id="PTHR42951:SF4">
    <property type="entry name" value="ACYL-COENZYME A THIOESTERASE MBLAC2"/>
    <property type="match status" value="1"/>
</dbReference>
<dbReference type="InterPro" id="IPR050855">
    <property type="entry name" value="NDM-1-like"/>
</dbReference>
<dbReference type="CDD" id="cd16282">
    <property type="entry name" value="metallo-hydrolase-like_MBL-fold"/>
    <property type="match status" value="1"/>
</dbReference>
<dbReference type="Pfam" id="PF00753">
    <property type="entry name" value="Lactamase_B"/>
    <property type="match status" value="1"/>
</dbReference>
<dbReference type="Gene3D" id="3.60.15.10">
    <property type="entry name" value="Ribonuclease Z/Hydroxyacylglutathione hydrolase-like"/>
    <property type="match status" value="1"/>
</dbReference>
<gene>
    <name evidence="3" type="ORF">GCM10007884_03190</name>
</gene>
<dbReference type="InterPro" id="IPR036866">
    <property type="entry name" value="RibonucZ/Hydroxyglut_hydro"/>
</dbReference>
<dbReference type="Proteomes" id="UP001156881">
    <property type="component" value="Unassembled WGS sequence"/>
</dbReference>
<organism evidence="3 4">
    <name type="scientific">Methylobacterium brachythecii</name>
    <dbReference type="NCBI Taxonomy" id="1176177"/>
    <lineage>
        <taxon>Bacteria</taxon>
        <taxon>Pseudomonadati</taxon>
        <taxon>Pseudomonadota</taxon>
        <taxon>Alphaproteobacteria</taxon>
        <taxon>Hyphomicrobiales</taxon>
        <taxon>Methylobacteriaceae</taxon>
        <taxon>Methylobacterium</taxon>
    </lineage>
</organism>
<evidence type="ECO:0000313" key="4">
    <source>
        <dbReference type="Proteomes" id="UP001156881"/>
    </source>
</evidence>
<accession>A0ABQ6CXR3</accession>
<reference evidence="4" key="1">
    <citation type="journal article" date="2019" name="Int. J. Syst. Evol. Microbiol.">
        <title>The Global Catalogue of Microorganisms (GCM) 10K type strain sequencing project: providing services to taxonomists for standard genome sequencing and annotation.</title>
        <authorList>
            <consortium name="The Broad Institute Genomics Platform"/>
            <consortium name="The Broad Institute Genome Sequencing Center for Infectious Disease"/>
            <person name="Wu L."/>
            <person name="Ma J."/>
        </authorList>
    </citation>
    <scope>NUCLEOTIDE SEQUENCE [LARGE SCALE GENOMIC DNA]</scope>
    <source>
        <strain evidence="4">NBRC 107710</strain>
    </source>
</reference>
<feature type="domain" description="Metallo-beta-lactamase" evidence="2">
    <location>
        <begin position="83"/>
        <end position="265"/>
    </location>
</feature>
<dbReference type="SUPFAM" id="SSF56281">
    <property type="entry name" value="Metallo-hydrolase/oxidoreductase"/>
    <property type="match status" value="1"/>
</dbReference>
<name>A0ABQ6CXR3_9HYPH</name>
<sequence>MEETTDERARCKRIDSLCRDGRKGYAMSPHANRREALFGGLCLCCLPTLGRSAEAFGLDEVAPGIFVRRGIDGEASADNADAIANIGFIVGRDSVLVTESGGSRADGAWLRAEIRKRTDKPISHVVLTHVHPDHCFGASAFSEDKPVFIGHHALRGALEARGDFYRQRLEDLLGAEKAGNVIYPTMEVKDAAEIDLGGRKLSFHAHGTAHTNCDLSMLDSESGLLFPADLLFVHRIPSLDGSLLGWFKEIERLKTFGAKRAVPGHGPTTVDLEPALADITRYLTALRDETRKAVSSGVSIEKAMQTVAQDERGKWALFDSYNPRNVTQAYKELEWE</sequence>
<dbReference type="InterPro" id="IPR001279">
    <property type="entry name" value="Metallo-B-lactamas"/>
</dbReference>
<evidence type="ECO:0000259" key="2">
    <source>
        <dbReference type="SMART" id="SM00849"/>
    </source>
</evidence>
<protein>
    <submittedName>
        <fullName evidence="3">MBL fold metallo-hydrolase</fullName>
    </submittedName>
</protein>
<dbReference type="EMBL" id="BSPG01000001">
    <property type="protein sequence ID" value="GLS42334.1"/>
    <property type="molecule type" value="Genomic_DNA"/>
</dbReference>
<comment type="caution">
    <text evidence="3">The sequence shown here is derived from an EMBL/GenBank/DDBJ whole genome shotgun (WGS) entry which is preliminary data.</text>
</comment>